<evidence type="ECO:0000313" key="3">
    <source>
        <dbReference type="Proteomes" id="UP000807504"/>
    </source>
</evidence>
<reference evidence="2" key="1">
    <citation type="journal article" date="2020" name="bioRxiv">
        <title>Chromosome-level reference genome of the European wasp spider Argiope bruennichi: a resource for studies on range expansion and evolutionary adaptation.</title>
        <authorList>
            <person name="Sheffer M.M."/>
            <person name="Hoppe A."/>
            <person name="Krehenwinkel H."/>
            <person name="Uhl G."/>
            <person name="Kuss A.W."/>
            <person name="Jensen L."/>
            <person name="Jensen C."/>
            <person name="Gillespie R.G."/>
            <person name="Hoff K.J."/>
            <person name="Prost S."/>
        </authorList>
    </citation>
    <scope>NUCLEOTIDE SEQUENCE</scope>
</reference>
<sequence length="148" mass="16777">MVAADCREVSFTKPTFQQESLSNNSLQIKKISEKFHIFYSLARKNFQASRKSSAPVFMTSNIPTASGWISSADCLAFVWFEINGSRIEESEREGCSISCMEGVEDTGRRGILFWERKGMFSGEGKKEKKRGDVNSDSDHGTEFHQRMK</sequence>
<evidence type="ECO:0000313" key="2">
    <source>
        <dbReference type="EMBL" id="KAF8788650.1"/>
    </source>
</evidence>
<dbReference type="EMBL" id="JABXBU010000012">
    <property type="protein sequence ID" value="KAF8788650.1"/>
    <property type="molecule type" value="Genomic_DNA"/>
</dbReference>
<feature type="region of interest" description="Disordered" evidence="1">
    <location>
        <begin position="122"/>
        <end position="148"/>
    </location>
</feature>
<proteinExistence type="predicted"/>
<dbReference type="Proteomes" id="UP000807504">
    <property type="component" value="Unassembled WGS sequence"/>
</dbReference>
<evidence type="ECO:0000256" key="1">
    <source>
        <dbReference type="SAM" id="MobiDB-lite"/>
    </source>
</evidence>
<comment type="caution">
    <text evidence="2">The sequence shown here is derived from an EMBL/GenBank/DDBJ whole genome shotgun (WGS) entry which is preliminary data.</text>
</comment>
<organism evidence="2 3">
    <name type="scientific">Argiope bruennichi</name>
    <name type="common">Wasp spider</name>
    <name type="synonym">Aranea bruennichi</name>
    <dbReference type="NCBI Taxonomy" id="94029"/>
    <lineage>
        <taxon>Eukaryota</taxon>
        <taxon>Metazoa</taxon>
        <taxon>Ecdysozoa</taxon>
        <taxon>Arthropoda</taxon>
        <taxon>Chelicerata</taxon>
        <taxon>Arachnida</taxon>
        <taxon>Araneae</taxon>
        <taxon>Araneomorphae</taxon>
        <taxon>Entelegynae</taxon>
        <taxon>Araneoidea</taxon>
        <taxon>Araneidae</taxon>
        <taxon>Argiope</taxon>
    </lineage>
</organism>
<name>A0A8T0FH41_ARGBR</name>
<gene>
    <name evidence="2" type="ORF">HNY73_006671</name>
</gene>
<dbReference type="AlphaFoldDB" id="A0A8T0FH41"/>
<keyword evidence="3" id="KW-1185">Reference proteome</keyword>
<protein>
    <submittedName>
        <fullName evidence="2">Uncharacterized protein</fullName>
    </submittedName>
</protein>
<accession>A0A8T0FH41</accession>
<reference evidence="2" key="2">
    <citation type="submission" date="2020-06" db="EMBL/GenBank/DDBJ databases">
        <authorList>
            <person name="Sheffer M."/>
        </authorList>
    </citation>
    <scope>NUCLEOTIDE SEQUENCE</scope>
</reference>